<proteinExistence type="predicted"/>
<accession>A0A160VEH4</accession>
<feature type="transmembrane region" description="Helical" evidence="1">
    <location>
        <begin position="285"/>
        <end position="304"/>
    </location>
</feature>
<keyword evidence="3" id="KW-0560">Oxidoreductase</keyword>
<feature type="transmembrane region" description="Helical" evidence="1">
    <location>
        <begin position="464"/>
        <end position="484"/>
    </location>
</feature>
<sequence>METIVSIKPLLAVLVSAVGALIIIGTGKKPNLRESWSIIAGVLKLVIVLSMIPAVVYDKKTISYSLFNILPGIEIAFRVDAFGLLFAMGASILWIATSFYSIGYMRSTNEHSQTRYFACFAVALSATIGVAFSANLFTMFLFYEVLTIITYPLVAHKGNQEAKAGGRKYAIYLLGTAKAFLIVAIILTYNLTGTLEFSKTGIFPAVVQSVNPELLYIIFVLFFFGFAKSAIMPFHSWLPAAMVAPAPVSALLHAVAVVKTGVFTILRVIFFIFGTDLMLDIGVDVFVITFASFTIITASLIALSKDNLKARLAFSTISQLSYIILGAALLTPSAMVGGIIHITNHAFSKITLFFCAGSIYVSSHKTEVSQLSGIGKKMPWTMAAFAIATLSMIGIPPVSGFITKWYLVIGSLERHSLVVLTVLLVSSFLNAAYFVPILYKAFFSKENSNSEHNDSSEDGDLKENPFLVVPLTLTAIVSVLLGLYPDFIVQLAEMVIK</sequence>
<feature type="transmembrane region" description="Helical" evidence="1">
    <location>
        <begin position="36"/>
        <end position="57"/>
    </location>
</feature>
<dbReference type="AlphaFoldDB" id="A0A160VEH4"/>
<dbReference type="PANTHER" id="PTHR43373">
    <property type="entry name" value="NA(+)/H(+) ANTIPORTER SUBUNIT"/>
    <property type="match status" value="1"/>
</dbReference>
<dbReference type="InterPro" id="IPR001750">
    <property type="entry name" value="ND/Mrp_TM"/>
</dbReference>
<dbReference type="PANTHER" id="PTHR43373:SF1">
    <property type="entry name" value="NA(+)_H(+) ANTIPORTER SUBUNIT A"/>
    <property type="match status" value="1"/>
</dbReference>
<feature type="transmembrane region" description="Helical" evidence="1">
    <location>
        <begin position="419"/>
        <end position="443"/>
    </location>
</feature>
<dbReference type="NCBIfam" id="NF006236">
    <property type="entry name" value="PRK08375.1-1"/>
    <property type="match status" value="1"/>
</dbReference>
<keyword evidence="1" id="KW-0472">Membrane</keyword>
<feature type="transmembrane region" description="Helical" evidence="1">
    <location>
        <begin position="6"/>
        <end position="24"/>
    </location>
</feature>
<keyword evidence="3" id="KW-0830">Ubiquinone</keyword>
<feature type="transmembrane region" description="Helical" evidence="1">
    <location>
        <begin position="384"/>
        <end position="407"/>
    </location>
</feature>
<keyword evidence="1" id="KW-1133">Transmembrane helix</keyword>
<organism evidence="3">
    <name type="scientific">hydrothermal vent metagenome</name>
    <dbReference type="NCBI Taxonomy" id="652676"/>
    <lineage>
        <taxon>unclassified sequences</taxon>
        <taxon>metagenomes</taxon>
        <taxon>ecological metagenomes</taxon>
    </lineage>
</organism>
<feature type="transmembrane region" description="Helical" evidence="1">
    <location>
        <begin position="169"/>
        <end position="189"/>
    </location>
</feature>
<evidence type="ECO:0000313" key="3">
    <source>
        <dbReference type="EMBL" id="CUV08908.1"/>
    </source>
</evidence>
<dbReference type="InterPro" id="IPR050616">
    <property type="entry name" value="CPA3_Na-H_Antiporter_A"/>
</dbReference>
<feature type="transmembrane region" description="Helical" evidence="1">
    <location>
        <begin position="140"/>
        <end position="157"/>
    </location>
</feature>
<feature type="transmembrane region" description="Helical" evidence="1">
    <location>
        <begin position="250"/>
        <end position="273"/>
    </location>
</feature>
<evidence type="ECO:0000256" key="1">
    <source>
        <dbReference type="SAM" id="Phobius"/>
    </source>
</evidence>
<dbReference type="EMBL" id="FAXC01000139">
    <property type="protein sequence ID" value="CUV08908.1"/>
    <property type="molecule type" value="Genomic_DNA"/>
</dbReference>
<keyword evidence="1" id="KW-0812">Transmembrane</keyword>
<dbReference type="Pfam" id="PF00361">
    <property type="entry name" value="Proton_antipo_M"/>
    <property type="match status" value="1"/>
</dbReference>
<gene>
    <name evidence="3" type="ORF">MGWOODY_Mmi2556</name>
</gene>
<dbReference type="GO" id="GO:0016491">
    <property type="term" value="F:oxidoreductase activity"/>
    <property type="evidence" value="ECO:0007669"/>
    <property type="project" value="UniProtKB-KW"/>
</dbReference>
<dbReference type="EC" id="1.6.5.3" evidence="3"/>
<feature type="domain" description="NADH:quinone oxidoreductase/Mrp antiporter transmembrane" evidence="2">
    <location>
        <begin position="133"/>
        <end position="429"/>
    </location>
</feature>
<protein>
    <submittedName>
        <fullName evidence="3">NADH-ubiquinone oxidoreductase chain L</fullName>
        <ecNumber evidence="3">1.6.5.3</ecNumber>
    </submittedName>
</protein>
<reference evidence="3" key="1">
    <citation type="submission" date="2015-10" db="EMBL/GenBank/DDBJ databases">
        <authorList>
            <person name="Gilbert D.G."/>
        </authorList>
    </citation>
    <scope>NUCLEOTIDE SEQUENCE</scope>
</reference>
<feature type="transmembrane region" description="Helical" evidence="1">
    <location>
        <begin position="214"/>
        <end position="238"/>
    </location>
</feature>
<feature type="transmembrane region" description="Helical" evidence="1">
    <location>
        <begin position="81"/>
        <end position="104"/>
    </location>
</feature>
<dbReference type="PRINTS" id="PR01434">
    <property type="entry name" value="NADHDHGNASE5"/>
</dbReference>
<name>A0A160VEH4_9ZZZZ</name>
<feature type="transmembrane region" description="Helical" evidence="1">
    <location>
        <begin position="316"/>
        <end position="340"/>
    </location>
</feature>
<evidence type="ECO:0000259" key="2">
    <source>
        <dbReference type="Pfam" id="PF00361"/>
    </source>
</evidence>
<feature type="transmembrane region" description="Helical" evidence="1">
    <location>
        <begin position="116"/>
        <end position="134"/>
    </location>
</feature>